<gene>
    <name evidence="2" type="ORF">DACRYDRAFT_104042</name>
</gene>
<name>M5G5L8_DACPD</name>
<reference evidence="2 3" key="1">
    <citation type="journal article" date="2012" name="Science">
        <title>The Paleozoic origin of enzymatic lignin decomposition reconstructed from 31 fungal genomes.</title>
        <authorList>
            <person name="Floudas D."/>
            <person name="Binder M."/>
            <person name="Riley R."/>
            <person name="Barry K."/>
            <person name="Blanchette R.A."/>
            <person name="Henrissat B."/>
            <person name="Martinez A.T."/>
            <person name="Otillar R."/>
            <person name="Spatafora J.W."/>
            <person name="Yadav J.S."/>
            <person name="Aerts A."/>
            <person name="Benoit I."/>
            <person name="Boyd A."/>
            <person name="Carlson A."/>
            <person name="Copeland A."/>
            <person name="Coutinho P.M."/>
            <person name="de Vries R.P."/>
            <person name="Ferreira P."/>
            <person name="Findley K."/>
            <person name="Foster B."/>
            <person name="Gaskell J."/>
            <person name="Glotzer D."/>
            <person name="Gorecki P."/>
            <person name="Heitman J."/>
            <person name="Hesse C."/>
            <person name="Hori C."/>
            <person name="Igarashi K."/>
            <person name="Jurgens J.A."/>
            <person name="Kallen N."/>
            <person name="Kersten P."/>
            <person name="Kohler A."/>
            <person name="Kuees U."/>
            <person name="Kumar T.K.A."/>
            <person name="Kuo A."/>
            <person name="LaButti K."/>
            <person name="Larrondo L.F."/>
            <person name="Lindquist E."/>
            <person name="Ling A."/>
            <person name="Lombard V."/>
            <person name="Lucas S."/>
            <person name="Lundell T."/>
            <person name="Martin R."/>
            <person name="McLaughlin D.J."/>
            <person name="Morgenstern I."/>
            <person name="Morin E."/>
            <person name="Murat C."/>
            <person name="Nagy L.G."/>
            <person name="Nolan M."/>
            <person name="Ohm R.A."/>
            <person name="Patyshakuliyeva A."/>
            <person name="Rokas A."/>
            <person name="Ruiz-Duenas F.J."/>
            <person name="Sabat G."/>
            <person name="Salamov A."/>
            <person name="Samejima M."/>
            <person name="Schmutz J."/>
            <person name="Slot J.C."/>
            <person name="St John F."/>
            <person name="Stenlid J."/>
            <person name="Sun H."/>
            <person name="Sun S."/>
            <person name="Syed K."/>
            <person name="Tsang A."/>
            <person name="Wiebenga A."/>
            <person name="Young D."/>
            <person name="Pisabarro A."/>
            <person name="Eastwood D.C."/>
            <person name="Martin F."/>
            <person name="Cullen D."/>
            <person name="Grigoriev I.V."/>
            <person name="Hibbett D.S."/>
        </authorList>
    </citation>
    <scope>NUCLEOTIDE SEQUENCE [LARGE SCALE GENOMIC DNA]</scope>
    <source>
        <strain evidence="2 3">DJM-731 SS1</strain>
    </source>
</reference>
<dbReference type="AlphaFoldDB" id="M5G5L8"/>
<protein>
    <submittedName>
        <fullName evidence="2">Uncharacterized protein</fullName>
    </submittedName>
</protein>
<dbReference type="RefSeq" id="XP_040632450.1">
    <property type="nucleotide sequence ID" value="XM_040767868.1"/>
</dbReference>
<keyword evidence="3" id="KW-1185">Reference proteome</keyword>
<evidence type="ECO:0000313" key="2">
    <source>
        <dbReference type="EMBL" id="EJU05556.1"/>
    </source>
</evidence>
<proteinExistence type="predicted"/>
<dbReference type="HOGENOM" id="CLU_2073058_0_0_1"/>
<organism evidence="2 3">
    <name type="scientific">Dacryopinax primogenitus (strain DJM 731)</name>
    <name type="common">Brown rot fungus</name>
    <dbReference type="NCBI Taxonomy" id="1858805"/>
    <lineage>
        <taxon>Eukaryota</taxon>
        <taxon>Fungi</taxon>
        <taxon>Dikarya</taxon>
        <taxon>Basidiomycota</taxon>
        <taxon>Agaricomycotina</taxon>
        <taxon>Dacrymycetes</taxon>
        <taxon>Dacrymycetales</taxon>
        <taxon>Dacrymycetaceae</taxon>
        <taxon>Dacryopinax</taxon>
    </lineage>
</organism>
<evidence type="ECO:0000256" key="1">
    <source>
        <dbReference type="SAM" id="MobiDB-lite"/>
    </source>
</evidence>
<feature type="region of interest" description="Disordered" evidence="1">
    <location>
        <begin position="97"/>
        <end position="118"/>
    </location>
</feature>
<accession>M5G5L8</accession>
<dbReference type="Proteomes" id="UP000030653">
    <property type="component" value="Unassembled WGS sequence"/>
</dbReference>
<evidence type="ECO:0000313" key="3">
    <source>
        <dbReference type="Proteomes" id="UP000030653"/>
    </source>
</evidence>
<feature type="region of interest" description="Disordered" evidence="1">
    <location>
        <begin position="1"/>
        <end position="45"/>
    </location>
</feature>
<dbReference type="EMBL" id="JH795856">
    <property type="protein sequence ID" value="EJU05556.1"/>
    <property type="molecule type" value="Genomic_DNA"/>
</dbReference>
<dbReference type="GeneID" id="63682930"/>
<sequence>MPTPRIPEETAISDGSAPIHLRNAEPGPRMVEDVKPSNPKHPRWGSKVVTVNANNLPDVEDVINGVAAATPMAMDWEGTINLTLPLPEPVPITVKLPSSRPTSAPGGAGQDMAEVVDF</sequence>